<sequence>APLYAAPGFVAKAPSHASLIEQARIYKRGRTPIYPYKTTEPGPRGWTGYFGFVPYTKGDIETQALQRHFNPQDTWPLDPNAEPPRPWGN</sequence>
<name>X0ULA9_9ZZZZ</name>
<evidence type="ECO:0000256" key="1">
    <source>
        <dbReference type="SAM" id="MobiDB-lite"/>
    </source>
</evidence>
<organism evidence="2">
    <name type="scientific">marine sediment metagenome</name>
    <dbReference type="NCBI Taxonomy" id="412755"/>
    <lineage>
        <taxon>unclassified sequences</taxon>
        <taxon>metagenomes</taxon>
        <taxon>ecological metagenomes</taxon>
    </lineage>
</organism>
<feature type="region of interest" description="Disordered" evidence="1">
    <location>
        <begin position="69"/>
        <end position="89"/>
    </location>
</feature>
<comment type="caution">
    <text evidence="2">The sequence shown here is derived from an EMBL/GenBank/DDBJ whole genome shotgun (WGS) entry which is preliminary data.</text>
</comment>
<proteinExistence type="predicted"/>
<protein>
    <submittedName>
        <fullName evidence="2">Uncharacterized protein</fullName>
    </submittedName>
</protein>
<dbReference type="AlphaFoldDB" id="X0ULA9"/>
<evidence type="ECO:0000313" key="2">
    <source>
        <dbReference type="EMBL" id="GAG06584.1"/>
    </source>
</evidence>
<gene>
    <name evidence="2" type="ORF">S01H1_38630</name>
</gene>
<dbReference type="EMBL" id="BARS01024329">
    <property type="protein sequence ID" value="GAG06584.1"/>
    <property type="molecule type" value="Genomic_DNA"/>
</dbReference>
<feature type="non-terminal residue" evidence="2">
    <location>
        <position position="1"/>
    </location>
</feature>
<reference evidence="2" key="1">
    <citation type="journal article" date="2014" name="Front. Microbiol.">
        <title>High frequency of phylogenetically diverse reductive dehalogenase-homologous genes in deep subseafloor sedimentary metagenomes.</title>
        <authorList>
            <person name="Kawai M."/>
            <person name="Futagami T."/>
            <person name="Toyoda A."/>
            <person name="Takaki Y."/>
            <person name="Nishi S."/>
            <person name="Hori S."/>
            <person name="Arai W."/>
            <person name="Tsubouchi T."/>
            <person name="Morono Y."/>
            <person name="Uchiyama I."/>
            <person name="Ito T."/>
            <person name="Fujiyama A."/>
            <person name="Inagaki F."/>
            <person name="Takami H."/>
        </authorList>
    </citation>
    <scope>NUCLEOTIDE SEQUENCE</scope>
    <source>
        <strain evidence="2">Expedition CK06-06</strain>
    </source>
</reference>
<accession>X0ULA9</accession>